<dbReference type="AlphaFoldDB" id="A0A1S7LGX8"/>
<gene>
    <name evidence="1" type="ORF">MAGMO_1125</name>
</gene>
<accession>A0A1S7LGX8</accession>
<evidence type="ECO:0000313" key="1">
    <source>
        <dbReference type="EMBL" id="CRH05319.1"/>
    </source>
</evidence>
<sequence length="23" mass="2642">MSLKDSGNRWRGPWICGECFTTP</sequence>
<organism evidence="1">
    <name type="scientific">Magnetococcus massalia (strain MO-1)</name>
    <dbReference type="NCBI Taxonomy" id="451514"/>
    <lineage>
        <taxon>Bacteria</taxon>
        <taxon>Pseudomonadati</taxon>
        <taxon>Pseudomonadota</taxon>
        <taxon>Magnetococcia</taxon>
        <taxon>Magnetococcales</taxon>
        <taxon>Magnetococcaceae</taxon>
        <taxon>Magnetococcus</taxon>
    </lineage>
</organism>
<name>A0A1S7LGX8_MAGMO</name>
<reference evidence="1" key="1">
    <citation type="submission" date="2015-04" db="EMBL/GenBank/DDBJ databases">
        <authorList>
            <person name="Syromyatnikov M.Y."/>
            <person name="Popov V.N."/>
        </authorList>
    </citation>
    <scope>NUCLEOTIDE SEQUENCE</scope>
    <source>
        <strain evidence="1">MO-1</strain>
    </source>
</reference>
<protein>
    <submittedName>
        <fullName evidence="1">Uncharacterized protein</fullName>
    </submittedName>
</protein>
<dbReference type="EMBL" id="LO017727">
    <property type="protein sequence ID" value="CRH05319.1"/>
    <property type="molecule type" value="Genomic_DNA"/>
</dbReference>
<proteinExistence type="predicted"/>